<dbReference type="OrthoDB" id="6505199at2"/>
<feature type="transmembrane region" description="Helical" evidence="6">
    <location>
        <begin position="71"/>
        <end position="96"/>
    </location>
</feature>
<dbReference type="RefSeq" id="WP_038477311.1">
    <property type="nucleotide sequence ID" value="NZ_CP009451.1"/>
</dbReference>
<dbReference type="EC" id="3.6.3.14" evidence="7"/>
<dbReference type="EMBL" id="CP009451">
    <property type="protein sequence ID" value="AIR05393.1"/>
    <property type="molecule type" value="Genomic_DNA"/>
</dbReference>
<dbReference type="NCBIfam" id="NF005962">
    <property type="entry name" value="PRK08049.1"/>
    <property type="match status" value="1"/>
</dbReference>
<protein>
    <submittedName>
        <fullName evidence="7">ATP F0F1 synthase subunit I</fullName>
        <ecNumber evidence="7">3.6.3.14</ecNumber>
    </submittedName>
</protein>
<dbReference type="Pfam" id="PF03899">
    <property type="entry name" value="ATP-synt_I"/>
    <property type="match status" value="1"/>
</dbReference>
<organism evidence="7 8">
    <name type="scientific">Cedecea neteri</name>
    <dbReference type="NCBI Taxonomy" id="158822"/>
    <lineage>
        <taxon>Bacteria</taxon>
        <taxon>Pseudomonadati</taxon>
        <taxon>Pseudomonadota</taxon>
        <taxon>Gammaproteobacteria</taxon>
        <taxon>Enterobacterales</taxon>
        <taxon>Enterobacteriaceae</taxon>
        <taxon>Cedecea</taxon>
    </lineage>
</organism>
<evidence type="ECO:0000256" key="3">
    <source>
        <dbReference type="ARBA" id="ARBA00022692"/>
    </source>
</evidence>
<proteinExistence type="predicted"/>
<dbReference type="GO" id="GO:0005886">
    <property type="term" value="C:plasma membrane"/>
    <property type="evidence" value="ECO:0007669"/>
    <property type="project" value="UniProtKB-SubCell"/>
</dbReference>
<keyword evidence="7" id="KW-0378">Hydrolase</keyword>
<name>A0A089PZE9_9ENTR</name>
<evidence type="ECO:0000313" key="8">
    <source>
        <dbReference type="Proteomes" id="UP000029481"/>
    </source>
</evidence>
<keyword evidence="8" id="KW-1185">Reference proteome</keyword>
<evidence type="ECO:0000256" key="1">
    <source>
        <dbReference type="ARBA" id="ARBA00004651"/>
    </source>
</evidence>
<feature type="transmembrane region" description="Helical" evidence="6">
    <location>
        <begin position="40"/>
        <end position="59"/>
    </location>
</feature>
<evidence type="ECO:0000256" key="4">
    <source>
        <dbReference type="ARBA" id="ARBA00022989"/>
    </source>
</evidence>
<keyword evidence="2" id="KW-1003">Cell membrane</keyword>
<dbReference type="AlphaFoldDB" id="A0A089PZE9"/>
<evidence type="ECO:0000256" key="2">
    <source>
        <dbReference type="ARBA" id="ARBA00022475"/>
    </source>
</evidence>
<dbReference type="Proteomes" id="UP000029481">
    <property type="component" value="Chromosome"/>
</dbReference>
<accession>A0A089PZE9</accession>
<comment type="subcellular location">
    <subcellularLocation>
        <location evidence="1">Cell membrane</location>
        <topology evidence="1">Multi-pass membrane protein</topology>
    </subcellularLocation>
</comment>
<evidence type="ECO:0000313" key="7">
    <source>
        <dbReference type="EMBL" id="AIR05393.1"/>
    </source>
</evidence>
<feature type="transmembrane region" description="Helical" evidence="6">
    <location>
        <begin position="102"/>
        <end position="122"/>
    </location>
</feature>
<keyword evidence="3 6" id="KW-0812">Transmembrane</keyword>
<evidence type="ECO:0000256" key="5">
    <source>
        <dbReference type="ARBA" id="ARBA00023136"/>
    </source>
</evidence>
<reference evidence="7 8" key="1">
    <citation type="submission" date="2014-09" db="EMBL/GenBank/DDBJ databases">
        <title>Cedecea neteri SSMD04 Genome Sequencing.</title>
        <authorList>
            <person name="Tan J.-Y."/>
        </authorList>
    </citation>
    <scope>NUCLEOTIDE SEQUENCE [LARGE SCALE GENOMIC DNA]</scope>
    <source>
        <strain evidence="7 8">SSMD04</strain>
    </source>
</reference>
<gene>
    <name evidence="7" type="ORF">JT31_12490</name>
</gene>
<dbReference type="KEGG" id="cnt:JT31_12490"/>
<dbReference type="GO" id="GO:0016787">
    <property type="term" value="F:hydrolase activity"/>
    <property type="evidence" value="ECO:0007669"/>
    <property type="project" value="UniProtKB-KW"/>
</dbReference>
<sequence length="126" mass="13599">MSVSLLSKNVARKLLFIQLLAVVAIGLLFCLKGLAWGASAIGGGMAVWLPNVLFMIFAWRHQAHTPSKGRVAWTFAFGEVLKVIATFIILVVALAYFKAVVLPLIVTWVSVLVVQILAPAVINNKG</sequence>
<dbReference type="InterPro" id="IPR005598">
    <property type="entry name" value="ATP_synth_I"/>
</dbReference>
<evidence type="ECO:0000256" key="6">
    <source>
        <dbReference type="SAM" id="Phobius"/>
    </source>
</evidence>
<keyword evidence="5 6" id="KW-0472">Membrane</keyword>
<keyword evidence="4 6" id="KW-1133">Transmembrane helix</keyword>